<name>A0A191ZKJ9_9GAMM</name>
<dbReference type="Pfam" id="PF01436">
    <property type="entry name" value="NHL"/>
    <property type="match status" value="1"/>
</dbReference>
<feature type="domain" description="Teneurin NHL" evidence="4">
    <location>
        <begin position="196"/>
        <end position="243"/>
    </location>
</feature>
<evidence type="ECO:0000259" key="4">
    <source>
        <dbReference type="Pfam" id="PF25021"/>
    </source>
</evidence>
<dbReference type="InterPro" id="IPR001258">
    <property type="entry name" value="NHL_repeat"/>
</dbReference>
<feature type="domain" description="SMP-30/Gluconolactonase/LRE-like region" evidence="3">
    <location>
        <begin position="46"/>
        <end position="184"/>
    </location>
</feature>
<dbReference type="InterPro" id="IPR056822">
    <property type="entry name" value="TEN_NHL"/>
</dbReference>
<feature type="repeat" description="NHL" evidence="2">
    <location>
        <begin position="312"/>
        <end position="335"/>
    </location>
</feature>
<dbReference type="AlphaFoldDB" id="A0A191ZKJ9"/>
<dbReference type="Pfam" id="PF08450">
    <property type="entry name" value="SGL"/>
    <property type="match status" value="1"/>
</dbReference>
<dbReference type="InterPro" id="IPR013658">
    <property type="entry name" value="SGL"/>
</dbReference>
<sequence length="341" mass="33932">MVAGNVTNVSVTCGTPLVSTLAGSTTPGAANGLGAAASFYYPTGVAVDTNGNLYVADTNNFEIRKITAAGLVTTLAGTTTQGSADGIGAAAGFSYPTDVALSANGTTLYVADSYNNEIRTIDLATGMVNTFAGSTTPGFKDGVGTAAGFHYPKGVKLDTAGNLYIADFNNNAIRKITPGGVVTTLAGSGAAGATDGTGTAATFNHPKGIAVDAQGNVYVGDVDNNEIRKVTPAGVVTTLAGSTTPGAADGIGSAASFKAPKGVALNADETALYVADGNNEIRRIDLATRMVTTVAGSTTPGTTNGPAASASFNNPVGIALDATGNIYVGDTDNHQYRKITP</sequence>
<evidence type="ECO:0000313" key="5">
    <source>
        <dbReference type="EMBL" id="ANJ68373.1"/>
    </source>
</evidence>
<dbReference type="Pfam" id="PF25021">
    <property type="entry name" value="TEN_NHL"/>
    <property type="match status" value="1"/>
</dbReference>
<keyword evidence="6" id="KW-1185">Reference proteome</keyword>
<accession>A0A191ZKJ9</accession>
<dbReference type="PROSITE" id="PS51125">
    <property type="entry name" value="NHL"/>
    <property type="match status" value="3"/>
</dbReference>
<protein>
    <submittedName>
        <fullName evidence="5">Uncharacterized protein</fullName>
    </submittedName>
</protein>
<dbReference type="InterPro" id="IPR011042">
    <property type="entry name" value="6-blade_b-propeller_TolB-like"/>
</dbReference>
<evidence type="ECO:0000259" key="3">
    <source>
        <dbReference type="Pfam" id="PF08450"/>
    </source>
</evidence>
<evidence type="ECO:0000313" key="6">
    <source>
        <dbReference type="Proteomes" id="UP000078596"/>
    </source>
</evidence>
<evidence type="ECO:0000256" key="2">
    <source>
        <dbReference type="PROSITE-ProRule" id="PRU00504"/>
    </source>
</evidence>
<dbReference type="Gene3D" id="2.120.10.30">
    <property type="entry name" value="TolB, C-terminal domain"/>
    <property type="match status" value="4"/>
</dbReference>
<dbReference type="EMBL" id="CP016027">
    <property type="protein sequence ID" value="ANJ68373.1"/>
    <property type="molecule type" value="Genomic_DNA"/>
</dbReference>
<reference evidence="5 6" key="1">
    <citation type="submission" date="2016-06" db="EMBL/GenBank/DDBJ databases">
        <title>Insight into the functional genes involving in sulfur oxidation in Pearl River water.</title>
        <authorList>
            <person name="Luo J."/>
            <person name="Tan X."/>
            <person name="Lin W."/>
        </authorList>
    </citation>
    <scope>NUCLEOTIDE SEQUENCE [LARGE SCALE GENOMIC DNA]</scope>
    <source>
        <strain evidence="5 6">LS2</strain>
    </source>
</reference>
<keyword evidence="1" id="KW-0677">Repeat</keyword>
<dbReference type="STRING" id="1860122.A9404_08350"/>
<gene>
    <name evidence="5" type="ORF">A9404_08350</name>
</gene>
<dbReference type="SUPFAM" id="SSF101898">
    <property type="entry name" value="NHL repeat"/>
    <property type="match status" value="1"/>
</dbReference>
<feature type="repeat" description="NHL" evidence="2">
    <location>
        <begin position="39"/>
        <end position="69"/>
    </location>
</feature>
<dbReference type="Proteomes" id="UP000078596">
    <property type="component" value="Chromosome"/>
</dbReference>
<dbReference type="PANTHER" id="PTHR13833">
    <property type="match status" value="1"/>
</dbReference>
<evidence type="ECO:0000256" key="1">
    <source>
        <dbReference type="ARBA" id="ARBA00022737"/>
    </source>
</evidence>
<dbReference type="KEGG" id="haz:A9404_08350"/>
<organism evidence="5 6">
    <name type="scientific">Halothiobacillus diazotrophicus</name>
    <dbReference type="NCBI Taxonomy" id="1860122"/>
    <lineage>
        <taxon>Bacteria</taxon>
        <taxon>Pseudomonadati</taxon>
        <taxon>Pseudomonadota</taxon>
        <taxon>Gammaproteobacteria</taxon>
        <taxon>Chromatiales</taxon>
        <taxon>Halothiobacillaceae</taxon>
        <taxon>Halothiobacillus</taxon>
    </lineage>
</organism>
<dbReference type="CDD" id="cd14953">
    <property type="entry name" value="NHL_like_1"/>
    <property type="match status" value="1"/>
</dbReference>
<dbReference type="PANTHER" id="PTHR13833:SF71">
    <property type="entry name" value="NHL DOMAIN-CONTAINING PROTEIN"/>
    <property type="match status" value="1"/>
</dbReference>
<feature type="repeat" description="NHL" evidence="2">
    <location>
        <begin position="198"/>
        <end position="233"/>
    </location>
</feature>
<proteinExistence type="predicted"/>